<keyword evidence="3" id="KW-0028">Amino-acid biosynthesis</keyword>
<dbReference type="Proteomes" id="UP000018466">
    <property type="component" value="Unassembled WGS sequence"/>
</dbReference>
<evidence type="ECO:0000256" key="4">
    <source>
        <dbReference type="ARBA" id="ARBA00022801"/>
    </source>
</evidence>
<sequence length="231" mass="24906">MTIGIIGAMEEEVEGLAEKLEGRQEEVCAGMRFLTGRIAGKEVALVCSGIGKVNAAVAASILIERFHAACILNTGIAGGIAPEVKLGDIVLSTDCLEHDFDVTAFGYEKGVIPRMKTSAFPADQKLLELAKSCEEELSAGVTVHTGRVVSGDLFVASREKKEELYRDFHGSCCEMEGAAIAHTAYLYGLPYLVIRAISDQADMKAVENYPAFTEQAIRNFLALTLRMLEAL</sequence>
<dbReference type="Pfam" id="PF01048">
    <property type="entry name" value="PNP_UDP_1"/>
    <property type="match status" value="1"/>
</dbReference>
<dbReference type="PANTHER" id="PTHR46832:SF1">
    <property type="entry name" value="5'-METHYLTHIOADENOSINE_S-ADENOSYLHOMOCYSTEINE NUCLEOSIDASE"/>
    <property type="match status" value="1"/>
</dbReference>
<name>A0AA37DFI8_9FIRM</name>
<evidence type="ECO:0000313" key="7">
    <source>
        <dbReference type="EMBL" id="EHO15715.1"/>
    </source>
</evidence>
<gene>
    <name evidence="7" type="ORF">HMPREF9623_02036</name>
</gene>
<reference evidence="7 8" key="1">
    <citation type="submission" date="2011-10" db="EMBL/GenBank/DDBJ databases">
        <title>The Genome Sequence of Lachnospiraceae bacterium ACC2.</title>
        <authorList>
            <consortium name="The Broad Institute Genome Sequencing Platform"/>
            <person name="Earl A."/>
            <person name="Ward D."/>
            <person name="Feldgarden M."/>
            <person name="Gevers D."/>
            <person name="Sizova M."/>
            <person name="Hazen A."/>
            <person name="Epstein S."/>
            <person name="Young S.K."/>
            <person name="Zeng Q."/>
            <person name="Gargeya S."/>
            <person name="Fitzgerald M."/>
            <person name="Haas B."/>
            <person name="Abouelleil A."/>
            <person name="Alvarado L."/>
            <person name="Arachchi H.M."/>
            <person name="Berlin A."/>
            <person name="Brown A."/>
            <person name="Chapman S.B."/>
            <person name="Chen Z."/>
            <person name="Dunbar C."/>
            <person name="Freedman E."/>
            <person name="Gearin G."/>
            <person name="Goldberg J."/>
            <person name="Griggs A."/>
            <person name="Gujja S."/>
            <person name="Heiman D."/>
            <person name="Howarth C."/>
            <person name="Larson L."/>
            <person name="Lui A."/>
            <person name="MacDonald P.J.P."/>
            <person name="Montmayeur A."/>
            <person name="Murphy C."/>
            <person name="Neiman D."/>
            <person name="Pearson M."/>
            <person name="Priest M."/>
            <person name="Roberts A."/>
            <person name="Saif S."/>
            <person name="Shea T."/>
            <person name="Shenoy N."/>
            <person name="Sisk P."/>
            <person name="Stolte C."/>
            <person name="Sykes S."/>
            <person name="Wortman J."/>
            <person name="Nusbaum C."/>
            <person name="Birren B."/>
        </authorList>
    </citation>
    <scope>NUCLEOTIDE SEQUENCE [LARGE SCALE GENOMIC DNA]</scope>
    <source>
        <strain evidence="7 8">ACC2</strain>
    </source>
</reference>
<keyword evidence="5" id="KW-0486">Methionine biosynthesis</keyword>
<dbReference type="GO" id="GO:0009164">
    <property type="term" value="P:nucleoside catabolic process"/>
    <property type="evidence" value="ECO:0007669"/>
    <property type="project" value="InterPro"/>
</dbReference>
<organism evidence="7 8">
    <name type="scientific">Stomatobaculum longum</name>
    <dbReference type="NCBI Taxonomy" id="796942"/>
    <lineage>
        <taxon>Bacteria</taxon>
        <taxon>Bacillati</taxon>
        <taxon>Bacillota</taxon>
        <taxon>Clostridia</taxon>
        <taxon>Lachnospirales</taxon>
        <taxon>Lachnospiraceae</taxon>
        <taxon>Stomatobaculum</taxon>
    </lineage>
</organism>
<keyword evidence="4" id="KW-0378">Hydrolase</keyword>
<evidence type="ECO:0000256" key="1">
    <source>
        <dbReference type="ARBA" id="ARBA00004945"/>
    </source>
</evidence>
<dbReference type="GO" id="GO:0005829">
    <property type="term" value="C:cytosol"/>
    <property type="evidence" value="ECO:0007669"/>
    <property type="project" value="TreeGrafter"/>
</dbReference>
<dbReference type="SUPFAM" id="SSF53167">
    <property type="entry name" value="Purine and uridine phosphorylases"/>
    <property type="match status" value="1"/>
</dbReference>
<dbReference type="CDD" id="cd09008">
    <property type="entry name" value="MTAN"/>
    <property type="match status" value="1"/>
</dbReference>
<dbReference type="RefSeq" id="WP_009533842.1">
    <property type="nucleotide sequence ID" value="NZ_JH590865.1"/>
</dbReference>
<keyword evidence="8" id="KW-1185">Reference proteome</keyword>
<dbReference type="InterPro" id="IPR000845">
    <property type="entry name" value="Nucleoside_phosphorylase_d"/>
</dbReference>
<dbReference type="EMBL" id="AGEL01000015">
    <property type="protein sequence ID" value="EHO15715.1"/>
    <property type="molecule type" value="Genomic_DNA"/>
</dbReference>
<dbReference type="AlphaFoldDB" id="A0AA37DFI8"/>
<dbReference type="GO" id="GO:0019284">
    <property type="term" value="P:L-methionine salvage from S-adenosylmethionine"/>
    <property type="evidence" value="ECO:0007669"/>
    <property type="project" value="TreeGrafter"/>
</dbReference>
<evidence type="ECO:0000256" key="5">
    <source>
        <dbReference type="ARBA" id="ARBA00023167"/>
    </source>
</evidence>
<evidence type="ECO:0000313" key="8">
    <source>
        <dbReference type="Proteomes" id="UP000018466"/>
    </source>
</evidence>
<dbReference type="InterPro" id="IPR035994">
    <property type="entry name" value="Nucleoside_phosphorylase_sf"/>
</dbReference>
<accession>A0AA37DFI8</accession>
<dbReference type="NCBIfam" id="NF004079">
    <property type="entry name" value="PRK05584.1"/>
    <property type="match status" value="1"/>
</dbReference>
<dbReference type="NCBIfam" id="TIGR01704">
    <property type="entry name" value="MTA_SAH-Nsdase"/>
    <property type="match status" value="1"/>
</dbReference>
<comment type="caution">
    <text evidence="7">The sequence shown here is derived from an EMBL/GenBank/DDBJ whole genome shotgun (WGS) entry which is preliminary data.</text>
</comment>
<protein>
    <recommendedName>
        <fullName evidence="2">adenosylhomocysteine nucleosidase</fullName>
        <ecNumber evidence="2">3.2.2.9</ecNumber>
    </recommendedName>
</protein>
<dbReference type="GO" id="GO:0008782">
    <property type="term" value="F:adenosylhomocysteine nucleosidase activity"/>
    <property type="evidence" value="ECO:0007669"/>
    <property type="project" value="UniProtKB-EC"/>
</dbReference>
<evidence type="ECO:0000259" key="6">
    <source>
        <dbReference type="Pfam" id="PF01048"/>
    </source>
</evidence>
<dbReference type="InterPro" id="IPR010049">
    <property type="entry name" value="MTA_SAH_Nsdase"/>
</dbReference>
<dbReference type="GO" id="GO:0008930">
    <property type="term" value="F:methylthioadenosine nucleosidase activity"/>
    <property type="evidence" value="ECO:0007669"/>
    <property type="project" value="InterPro"/>
</dbReference>
<proteinExistence type="predicted"/>
<dbReference type="EC" id="3.2.2.9" evidence="2"/>
<comment type="pathway">
    <text evidence="1">Amino-acid biosynthesis; L-methionine biosynthesis via salvage pathway; S-methyl-5-thio-alpha-D-ribose 1-phosphate from S-methyl-5'-thioadenosine (hydrolase route): step 1/2.</text>
</comment>
<feature type="domain" description="Nucleoside phosphorylase" evidence="6">
    <location>
        <begin position="2"/>
        <end position="229"/>
    </location>
</feature>
<evidence type="ECO:0000256" key="3">
    <source>
        <dbReference type="ARBA" id="ARBA00022605"/>
    </source>
</evidence>
<dbReference type="GO" id="GO:0019509">
    <property type="term" value="P:L-methionine salvage from methylthioadenosine"/>
    <property type="evidence" value="ECO:0007669"/>
    <property type="project" value="InterPro"/>
</dbReference>
<dbReference type="PANTHER" id="PTHR46832">
    <property type="entry name" value="5'-METHYLTHIOADENOSINE/S-ADENOSYLHOMOCYSTEINE NUCLEOSIDASE"/>
    <property type="match status" value="1"/>
</dbReference>
<dbReference type="GeneID" id="86941750"/>
<evidence type="ECO:0000256" key="2">
    <source>
        <dbReference type="ARBA" id="ARBA00011974"/>
    </source>
</evidence>
<dbReference type="Gene3D" id="3.40.50.1580">
    <property type="entry name" value="Nucleoside phosphorylase domain"/>
    <property type="match status" value="1"/>
</dbReference>